<feature type="transmembrane region" description="Helical" evidence="8">
    <location>
        <begin position="681"/>
        <end position="704"/>
    </location>
</feature>
<dbReference type="AlphaFoldDB" id="F0XH39"/>
<name>F0XH39_GROCL</name>
<dbReference type="PANTHER" id="PTHR43341">
    <property type="entry name" value="AMINO ACID PERMEASE"/>
    <property type="match status" value="1"/>
</dbReference>
<dbReference type="InterPro" id="IPR011990">
    <property type="entry name" value="TPR-like_helical_dom_sf"/>
</dbReference>
<evidence type="ECO:0000256" key="7">
    <source>
        <dbReference type="SAM" id="MobiDB-lite"/>
    </source>
</evidence>
<feature type="transmembrane region" description="Helical" evidence="8">
    <location>
        <begin position="511"/>
        <end position="532"/>
    </location>
</feature>
<keyword evidence="11" id="KW-1185">Reference proteome</keyword>
<feature type="transmembrane region" description="Helical" evidence="8">
    <location>
        <begin position="396"/>
        <end position="414"/>
    </location>
</feature>
<evidence type="ECO:0000259" key="9">
    <source>
        <dbReference type="Pfam" id="PF00324"/>
    </source>
</evidence>
<feature type="transmembrane region" description="Helical" evidence="8">
    <location>
        <begin position="724"/>
        <end position="742"/>
    </location>
</feature>
<dbReference type="GO" id="GO:0015171">
    <property type="term" value="F:amino acid transmembrane transporter activity"/>
    <property type="evidence" value="ECO:0007669"/>
    <property type="project" value="TreeGrafter"/>
</dbReference>
<dbReference type="InParanoid" id="F0XH39"/>
<evidence type="ECO:0000256" key="5">
    <source>
        <dbReference type="ARBA" id="ARBA00022989"/>
    </source>
</evidence>
<evidence type="ECO:0000256" key="2">
    <source>
        <dbReference type="ARBA" id="ARBA00022448"/>
    </source>
</evidence>
<proteinExistence type="predicted"/>
<evidence type="ECO:0000256" key="6">
    <source>
        <dbReference type="ARBA" id="ARBA00023136"/>
    </source>
</evidence>
<evidence type="ECO:0000256" key="4">
    <source>
        <dbReference type="ARBA" id="ARBA00022970"/>
    </source>
</evidence>
<feature type="transmembrane region" description="Helical" evidence="8">
    <location>
        <begin position="366"/>
        <end position="384"/>
    </location>
</feature>
<evidence type="ECO:0000256" key="1">
    <source>
        <dbReference type="ARBA" id="ARBA00004141"/>
    </source>
</evidence>
<dbReference type="STRING" id="655863.F0XH39"/>
<dbReference type="GeneID" id="25975600"/>
<keyword evidence="4" id="KW-0029">Amino-acid transport</keyword>
<dbReference type="EMBL" id="GL629769">
    <property type="protein sequence ID" value="EFX02665.1"/>
    <property type="molecule type" value="Genomic_DNA"/>
</dbReference>
<dbReference type="OrthoDB" id="3900342at2759"/>
<comment type="subcellular location">
    <subcellularLocation>
        <location evidence="1">Membrane</location>
        <topology evidence="1">Multi-pass membrane protein</topology>
    </subcellularLocation>
</comment>
<evidence type="ECO:0000256" key="8">
    <source>
        <dbReference type="SAM" id="Phobius"/>
    </source>
</evidence>
<feature type="transmembrane region" description="Helical" evidence="8">
    <location>
        <begin position="420"/>
        <end position="442"/>
    </location>
</feature>
<feature type="domain" description="Amino acid permease/ SLC12A" evidence="9">
    <location>
        <begin position="284"/>
        <end position="746"/>
    </location>
</feature>
<dbReference type="HOGENOM" id="CLU_007946_12_0_1"/>
<reference evidence="10 11" key="1">
    <citation type="journal article" date="2011" name="Proc. Natl. Acad. Sci. U.S.A.">
        <title>Genome and transcriptome analyses of the mountain pine beetle-fungal symbiont Grosmannia clavigera, a lodgepole pine pathogen.</title>
        <authorList>
            <person name="DiGuistini S."/>
            <person name="Wang Y."/>
            <person name="Liao N.Y."/>
            <person name="Taylor G."/>
            <person name="Tanguay P."/>
            <person name="Feau N."/>
            <person name="Henrissat B."/>
            <person name="Chan S.K."/>
            <person name="Hesse-Orce U."/>
            <person name="Alamouti S.M."/>
            <person name="Tsui C.K.M."/>
            <person name="Docking R.T."/>
            <person name="Levasseur A."/>
            <person name="Haridas S."/>
            <person name="Robertson G."/>
            <person name="Birol I."/>
            <person name="Holt R.A."/>
            <person name="Marra M.A."/>
            <person name="Hamelin R.C."/>
            <person name="Hirst M."/>
            <person name="Jones S.J.M."/>
            <person name="Bohlmann J."/>
            <person name="Breuil C."/>
        </authorList>
    </citation>
    <scope>NUCLEOTIDE SEQUENCE [LARGE SCALE GENOMIC DNA]</scope>
    <source>
        <strain evidence="11">kw1407 / UAMH 11150</strain>
    </source>
</reference>
<dbReference type="InterPro" id="IPR050524">
    <property type="entry name" value="APC_YAT"/>
</dbReference>
<keyword evidence="6 8" id="KW-0472">Membrane</keyword>
<feature type="region of interest" description="Disordered" evidence="7">
    <location>
        <begin position="1"/>
        <end position="51"/>
    </location>
</feature>
<dbReference type="InterPro" id="IPR004841">
    <property type="entry name" value="AA-permease/SLC12A_dom"/>
</dbReference>
<evidence type="ECO:0000313" key="11">
    <source>
        <dbReference type="Proteomes" id="UP000007796"/>
    </source>
</evidence>
<evidence type="ECO:0000256" key="3">
    <source>
        <dbReference type="ARBA" id="ARBA00022692"/>
    </source>
</evidence>
<organism evidence="11">
    <name type="scientific">Grosmannia clavigera (strain kw1407 / UAMH 11150)</name>
    <name type="common">Blue stain fungus</name>
    <name type="synonym">Graphiocladiella clavigera</name>
    <dbReference type="NCBI Taxonomy" id="655863"/>
    <lineage>
        <taxon>Eukaryota</taxon>
        <taxon>Fungi</taxon>
        <taxon>Dikarya</taxon>
        <taxon>Ascomycota</taxon>
        <taxon>Pezizomycotina</taxon>
        <taxon>Sordariomycetes</taxon>
        <taxon>Sordariomycetidae</taxon>
        <taxon>Ophiostomatales</taxon>
        <taxon>Ophiostomataceae</taxon>
        <taxon>Leptographium</taxon>
    </lineage>
</organism>
<keyword evidence="5 8" id="KW-1133">Transmembrane helix</keyword>
<feature type="transmembrane region" description="Helical" evidence="8">
    <location>
        <begin position="636"/>
        <end position="660"/>
    </location>
</feature>
<dbReference type="Pfam" id="PF00324">
    <property type="entry name" value="AA_permease"/>
    <property type="match status" value="1"/>
</dbReference>
<protein>
    <submittedName>
        <fullName evidence="10">Amino acid permease</fullName>
    </submittedName>
</protein>
<dbReference type="GO" id="GO:0016020">
    <property type="term" value="C:membrane"/>
    <property type="evidence" value="ECO:0007669"/>
    <property type="project" value="UniProtKB-SubCell"/>
</dbReference>
<sequence length="806" mass="88224">MSLPSYQGEVPGDGSSTGSSNVPQPQRRSIITDLIEDEDKSRFGSPDYQEDWTSRKNLDDFNFMGDAHQELSPTFEDSKVASWDLNDFASSKFFPSIDNDPIFQSMLEGKKEEEARLKDKVKALLLQVKDQKTTLGLDNPETLASMSNLADAYKSLGQFDKGNELEAEIVQICRAQFFTSSQQQPPADPGPSNMVSTEDPPLLLRSQRREFALSAPLFRPFHTQRGAIATTLPAPPATMSGEGSFTEKGEKNASYGASPPLEAGTVDVHTEEPGKLHRNLKGRHMQMIAIGGAIGAGLFVSTASAFATGGPGSVLVGFIIIGGMIWLMMQALAELSVLYPVNGAFTMYICRFIDPSWGFACGWQYGISWLTVLPFEISAACNIIHYWKDVENVNDCAWIIPLLVALTVIQFFGVKGYGEVEFVLSAMKVAACTGFILLGIIIDCGGVPTDNRGYLGAKYWHHPGAFIHGFQGFCSVFVTASFSFSGTELTGLAAAEAEDPKKEIPKATKQVVWRICIFYIVNLFLIGLIVPADSPLLSAAGAESRHSPFVVAIQLAGIKALPSIFNAVILISVLSVANSCTFGSTRTFQALAQHGMGPKTFAYVDKKGRPLVVTVLQLLFGCLAFINLDTSGGGNIFTWLLSLSGLSSFFIFGSIAVAHIRFRRAWKLQGHSIEDLPFRAAAGVWGSYVCAVMNFICLAAQFYVALYPVGGPNLNATTFFQDYLAGPFLLFLYVIWKTYSWFKIPEQRPLYVKIRDIDVYEGMREDQLAIINAPEEERRQRRLEAAAENKPSGVKGWAKRIVSAVI</sequence>
<feature type="transmembrane region" description="Helical" evidence="8">
    <location>
        <begin position="611"/>
        <end position="630"/>
    </location>
</feature>
<dbReference type="Proteomes" id="UP000007796">
    <property type="component" value="Unassembled WGS sequence"/>
</dbReference>
<feature type="transmembrane region" description="Helical" evidence="8">
    <location>
        <begin position="312"/>
        <end position="329"/>
    </location>
</feature>
<keyword evidence="3 8" id="KW-0812">Transmembrane</keyword>
<feature type="transmembrane region" description="Helical" evidence="8">
    <location>
        <begin position="552"/>
        <end position="577"/>
    </location>
</feature>
<gene>
    <name evidence="10" type="ORF">CMQ_2594</name>
</gene>
<dbReference type="PANTHER" id="PTHR43341:SF1">
    <property type="entry name" value="GENERAL AMINO-ACID PERMEASE GAP1"/>
    <property type="match status" value="1"/>
</dbReference>
<dbReference type="FunFam" id="1.20.1740.10:FF:000017">
    <property type="entry name" value="Amino acid permease"/>
    <property type="match status" value="1"/>
</dbReference>
<evidence type="ECO:0000313" key="10">
    <source>
        <dbReference type="EMBL" id="EFX02665.1"/>
    </source>
</evidence>
<feature type="region of interest" description="Disordered" evidence="7">
    <location>
        <begin position="231"/>
        <end position="265"/>
    </location>
</feature>
<accession>F0XH39</accession>
<dbReference type="Gene3D" id="1.25.40.10">
    <property type="entry name" value="Tetratricopeptide repeat domain"/>
    <property type="match status" value="1"/>
</dbReference>
<feature type="compositionally biased region" description="Polar residues" evidence="7">
    <location>
        <begin position="14"/>
        <end position="29"/>
    </location>
</feature>
<keyword evidence="2" id="KW-0813">Transport</keyword>
<dbReference type="eggNOG" id="KOG1286">
    <property type="taxonomic scope" value="Eukaryota"/>
</dbReference>
<dbReference type="RefSeq" id="XP_014172147.1">
    <property type="nucleotide sequence ID" value="XM_014316672.1"/>
</dbReference>
<feature type="transmembrane region" description="Helical" evidence="8">
    <location>
        <begin position="287"/>
        <end position="306"/>
    </location>
</feature>
<dbReference type="PROSITE" id="PS00218">
    <property type="entry name" value="AMINO_ACID_PERMEASE_1"/>
    <property type="match status" value="1"/>
</dbReference>
<dbReference type="Gene3D" id="1.20.1740.10">
    <property type="entry name" value="Amino acid/polyamine transporter I"/>
    <property type="match status" value="1"/>
</dbReference>
<dbReference type="InterPro" id="IPR004840">
    <property type="entry name" value="Amino_acid_permease_CS"/>
</dbReference>